<feature type="coiled-coil region" evidence="1">
    <location>
        <begin position="267"/>
        <end position="301"/>
    </location>
</feature>
<protein>
    <submittedName>
        <fullName evidence="2">Uncharacterized protein</fullName>
    </submittedName>
</protein>
<gene>
    <name evidence="2" type="ORF">LPB138_05990</name>
</gene>
<dbReference type="OrthoDB" id="1420424at2"/>
<dbReference type="Proteomes" id="UP000176050">
    <property type="component" value="Chromosome"/>
</dbReference>
<reference evidence="2 3" key="1">
    <citation type="submission" date="2016-10" db="EMBL/GenBank/DDBJ databases">
        <title>Lutibacter sp. LPB0138, isolated from marine gastropod.</title>
        <authorList>
            <person name="Kim E."/>
            <person name="Yi H."/>
        </authorList>
    </citation>
    <scope>NUCLEOTIDE SEQUENCE [LARGE SCALE GENOMIC DNA]</scope>
    <source>
        <strain evidence="2 3">LPB0138</strain>
    </source>
</reference>
<dbReference type="RefSeq" id="WP_070236392.1">
    <property type="nucleotide sequence ID" value="NZ_CP017478.1"/>
</dbReference>
<evidence type="ECO:0000313" key="2">
    <source>
        <dbReference type="EMBL" id="AOW20254.1"/>
    </source>
</evidence>
<evidence type="ECO:0000256" key="1">
    <source>
        <dbReference type="SAM" id="Coils"/>
    </source>
</evidence>
<organism evidence="2 3">
    <name type="scientific">Urechidicola croceus</name>
    <dbReference type="NCBI Taxonomy" id="1850246"/>
    <lineage>
        <taxon>Bacteria</taxon>
        <taxon>Pseudomonadati</taxon>
        <taxon>Bacteroidota</taxon>
        <taxon>Flavobacteriia</taxon>
        <taxon>Flavobacteriales</taxon>
        <taxon>Flavobacteriaceae</taxon>
        <taxon>Urechidicola</taxon>
    </lineage>
</organism>
<keyword evidence="3" id="KW-1185">Reference proteome</keyword>
<dbReference type="EMBL" id="CP017478">
    <property type="protein sequence ID" value="AOW20254.1"/>
    <property type="molecule type" value="Genomic_DNA"/>
</dbReference>
<proteinExistence type="predicted"/>
<dbReference type="STRING" id="1850246.LPB138_05990"/>
<keyword evidence="1" id="KW-0175">Coiled coil</keyword>
<feature type="coiled-coil region" evidence="1">
    <location>
        <begin position="158"/>
        <end position="218"/>
    </location>
</feature>
<dbReference type="KEGG" id="lul:LPB138_05990"/>
<sequence length="349" mass="41610">MKVFKHKIIWTMVFCSTIVFGQKQEKKINETFSVNKDVIVEINTKHTDVTVETWNRNTVSIEGVWELEGMTKEESNKYFEGWGFEALGNSTKVVITSNSSSDYHEHFEVFDNMDFDFDFDLEPFVQIGTLFNGDFYSEFPESPVPPVPPFPAPVIEHLTEIEFDHEAYEKDKEKYMEEFQKHQEDWEKEFEEKYGKQMKEYEKKMAQWEKDMEPKMKEFELKMEQWEKDNEPKIKAYEKRMEEWGEKFGDSMEQWGEKFGEEMEKWADELEKNFNTDEAKIAKLEVRAKEMEAEIQRKYAEKIKEKGGEMAKKFKIKKSIVIKVPKTARLKMNAKYGKITLPDNITYID</sequence>
<accession>A0A1D8P6Q9</accession>
<dbReference type="AlphaFoldDB" id="A0A1D8P6Q9"/>
<name>A0A1D8P6Q9_9FLAO</name>
<evidence type="ECO:0000313" key="3">
    <source>
        <dbReference type="Proteomes" id="UP000176050"/>
    </source>
</evidence>